<reference evidence="3 4" key="1">
    <citation type="submission" date="2016-03" db="EMBL/GenBank/DDBJ databases">
        <authorList>
            <person name="Ploux O."/>
        </authorList>
    </citation>
    <scope>NUCLEOTIDE SEQUENCE [LARGE SCALE GENOMIC DNA]</scope>
    <source>
        <strain evidence="3 4">UAMH 11012</strain>
    </source>
</reference>
<dbReference type="Gene3D" id="3.40.50.200">
    <property type="entry name" value="Peptidase S8/S53 domain"/>
    <property type="match status" value="1"/>
</dbReference>
<evidence type="ECO:0000256" key="1">
    <source>
        <dbReference type="SAM" id="MobiDB-lite"/>
    </source>
</evidence>
<dbReference type="OrthoDB" id="10323561at2759"/>
<accession>A0A1L7XWR5</accession>
<dbReference type="PANTHER" id="PTHR14218">
    <property type="entry name" value="PROTEASE S8 TRIPEPTIDYL PEPTIDASE I CLN2"/>
    <property type="match status" value="1"/>
</dbReference>
<dbReference type="InterPro" id="IPR050819">
    <property type="entry name" value="Tripeptidyl-peptidase_I"/>
</dbReference>
<evidence type="ECO:0000259" key="2">
    <source>
        <dbReference type="Pfam" id="PF09286"/>
    </source>
</evidence>
<dbReference type="InterPro" id="IPR036852">
    <property type="entry name" value="Peptidase_S8/S53_dom_sf"/>
</dbReference>
<dbReference type="Proteomes" id="UP000184330">
    <property type="component" value="Unassembled WGS sequence"/>
</dbReference>
<name>A0A1L7XWR5_9HELO</name>
<dbReference type="Pfam" id="PF09286">
    <property type="entry name" value="Pro-kuma_activ"/>
    <property type="match status" value="1"/>
</dbReference>
<organism evidence="3 4">
    <name type="scientific">Phialocephala subalpina</name>
    <dbReference type="NCBI Taxonomy" id="576137"/>
    <lineage>
        <taxon>Eukaryota</taxon>
        <taxon>Fungi</taxon>
        <taxon>Dikarya</taxon>
        <taxon>Ascomycota</taxon>
        <taxon>Pezizomycotina</taxon>
        <taxon>Leotiomycetes</taxon>
        <taxon>Helotiales</taxon>
        <taxon>Mollisiaceae</taxon>
        <taxon>Phialocephala</taxon>
        <taxon>Phialocephala fortinii species complex</taxon>
    </lineage>
</organism>
<dbReference type="AlphaFoldDB" id="A0A1L7XWR5"/>
<dbReference type="STRING" id="576137.A0A1L7XWR5"/>
<dbReference type="PANTHER" id="PTHR14218:SF19">
    <property type="entry name" value="SERINE PROTEASE AORO, PUTATIVE (AFU_ORTHOLOGUE AFUA_6G10250)-RELATED"/>
    <property type="match status" value="1"/>
</dbReference>
<evidence type="ECO:0000313" key="3">
    <source>
        <dbReference type="EMBL" id="CZR69474.1"/>
    </source>
</evidence>
<feature type="region of interest" description="Disordered" evidence="1">
    <location>
        <begin position="1"/>
        <end position="25"/>
    </location>
</feature>
<dbReference type="EMBL" id="FJOG01000071">
    <property type="protein sequence ID" value="CZR69474.1"/>
    <property type="molecule type" value="Genomic_DNA"/>
</dbReference>
<dbReference type="GO" id="GO:0008240">
    <property type="term" value="F:tripeptidyl-peptidase activity"/>
    <property type="evidence" value="ECO:0007669"/>
    <property type="project" value="TreeGrafter"/>
</dbReference>
<dbReference type="SUPFAM" id="SSF52743">
    <property type="entry name" value="Subtilisin-like"/>
    <property type="match status" value="1"/>
</dbReference>
<gene>
    <name evidence="3" type="ORF">PAC_19374</name>
</gene>
<protein>
    <recommendedName>
        <fullName evidence="2">Peptidase S53 activation domain-containing protein</fullName>
    </recommendedName>
</protein>
<keyword evidence="4" id="KW-1185">Reference proteome</keyword>
<feature type="domain" description="Peptidase S53 activation" evidence="2">
    <location>
        <begin position="28"/>
        <end position="87"/>
    </location>
</feature>
<dbReference type="InterPro" id="IPR015366">
    <property type="entry name" value="S53_propep"/>
</dbReference>
<dbReference type="SUPFAM" id="SSF54897">
    <property type="entry name" value="Protease propeptides/inhibitors"/>
    <property type="match status" value="1"/>
</dbReference>
<dbReference type="GO" id="GO:0006508">
    <property type="term" value="P:proteolysis"/>
    <property type="evidence" value="ECO:0007669"/>
    <property type="project" value="InterPro"/>
</dbReference>
<dbReference type="GO" id="GO:0004252">
    <property type="term" value="F:serine-type endopeptidase activity"/>
    <property type="evidence" value="ECO:0007669"/>
    <property type="project" value="InterPro"/>
</dbReference>
<sequence>MDVSDPLSPNYGKHWSPEKVSISSKMSTSNKKQLVETFASSEAQSLLKTEYREYEHLGTSKRSVGCEEYSVPADLRRHIDYVTPTVNTAVIIKRSSNRWGGRPEMTPNTNLPPPIIPGKLTKRDSGGYFIGLGNFQLLSCPEHPRLLADIPRSTYAVVEYNSQGYYAPDLFSFLANLVTVTNYANYDPTVYVMSDANMYQGSPNFDDYGEGNLDVQVAQGLVYPAHTMYYQLNDDDVFLDAVDASYCSVGKAGSNCGTIPIADVIGVSWGGEETPGNAYQTRTCNEYMKLGLLGTTMLYASGDNGVGDGCTTFQIDFSASCLSDLPVVSASAPVAIPC</sequence>
<evidence type="ECO:0000313" key="4">
    <source>
        <dbReference type="Proteomes" id="UP000184330"/>
    </source>
</evidence>
<proteinExistence type="predicted"/>